<dbReference type="Proteomes" id="UP000289738">
    <property type="component" value="Chromosome A03"/>
</dbReference>
<evidence type="ECO:0000259" key="1">
    <source>
        <dbReference type="Pfam" id="PF03108"/>
    </source>
</evidence>
<organism evidence="2 3">
    <name type="scientific">Arachis hypogaea</name>
    <name type="common">Peanut</name>
    <dbReference type="NCBI Taxonomy" id="3818"/>
    <lineage>
        <taxon>Eukaryota</taxon>
        <taxon>Viridiplantae</taxon>
        <taxon>Streptophyta</taxon>
        <taxon>Embryophyta</taxon>
        <taxon>Tracheophyta</taxon>
        <taxon>Spermatophyta</taxon>
        <taxon>Magnoliopsida</taxon>
        <taxon>eudicotyledons</taxon>
        <taxon>Gunneridae</taxon>
        <taxon>Pentapetalae</taxon>
        <taxon>rosids</taxon>
        <taxon>fabids</taxon>
        <taxon>Fabales</taxon>
        <taxon>Fabaceae</taxon>
        <taxon>Papilionoideae</taxon>
        <taxon>50 kb inversion clade</taxon>
        <taxon>dalbergioids sensu lato</taxon>
        <taxon>Dalbergieae</taxon>
        <taxon>Pterocarpus clade</taxon>
        <taxon>Arachis</taxon>
    </lineage>
</organism>
<evidence type="ECO:0000313" key="2">
    <source>
        <dbReference type="EMBL" id="RYR65378.1"/>
    </source>
</evidence>
<protein>
    <recommendedName>
        <fullName evidence="1">Transposase MuDR plant domain-containing protein</fullName>
    </recommendedName>
</protein>
<dbReference type="Pfam" id="PF03108">
    <property type="entry name" value="DBD_Tnp_Mut"/>
    <property type="match status" value="1"/>
</dbReference>
<comment type="caution">
    <text evidence="2">The sequence shown here is derived from an EMBL/GenBank/DDBJ whole genome shotgun (WGS) entry which is preliminary data.</text>
</comment>
<name>A0A445DQD4_ARAHY</name>
<accession>A0A445DQD4</accession>
<proteinExistence type="predicted"/>
<sequence length="127" mass="14692">MSTTAEDTSSNYALSGEMELEVSLKFLNRETAMLAVKNYNIRRSTEYKVVELDQARYVCQCKQLRDQCCWMVRVAKTRASKFLVIRKYEGLHSFLASSMSQDHAQLDRNVIYQHIFPMGREAQAQIA</sequence>
<gene>
    <name evidence="2" type="ORF">Ahy_A03g011312</name>
</gene>
<dbReference type="EMBL" id="SDMP01000003">
    <property type="protein sequence ID" value="RYR65378.1"/>
    <property type="molecule type" value="Genomic_DNA"/>
</dbReference>
<reference evidence="2 3" key="1">
    <citation type="submission" date="2019-01" db="EMBL/GenBank/DDBJ databases">
        <title>Sequencing of cultivated peanut Arachis hypogaea provides insights into genome evolution and oil improvement.</title>
        <authorList>
            <person name="Chen X."/>
        </authorList>
    </citation>
    <scope>NUCLEOTIDE SEQUENCE [LARGE SCALE GENOMIC DNA]</scope>
    <source>
        <strain evidence="3">cv. Fuhuasheng</strain>
        <tissue evidence="2">Leaves</tissue>
    </source>
</reference>
<feature type="domain" description="Transposase MuDR plant" evidence="1">
    <location>
        <begin position="18"/>
        <end position="83"/>
    </location>
</feature>
<dbReference type="InterPro" id="IPR004332">
    <property type="entry name" value="Transposase_MuDR"/>
</dbReference>
<evidence type="ECO:0000313" key="3">
    <source>
        <dbReference type="Proteomes" id="UP000289738"/>
    </source>
</evidence>
<keyword evidence="3" id="KW-1185">Reference proteome</keyword>
<dbReference type="AlphaFoldDB" id="A0A445DQD4"/>